<organism evidence="1 2">
    <name type="scientific">Melissococcus plutonius</name>
    <dbReference type="NCBI Taxonomy" id="33970"/>
    <lineage>
        <taxon>Bacteria</taxon>
        <taxon>Bacillati</taxon>
        <taxon>Bacillota</taxon>
        <taxon>Bacilli</taxon>
        <taxon>Lactobacillales</taxon>
        <taxon>Enterococcaceae</taxon>
        <taxon>Melissococcus</taxon>
    </lineage>
</organism>
<dbReference type="Proteomes" id="UP000269226">
    <property type="component" value="Plasmid pMP1"/>
</dbReference>
<sequence>MVVWYHYKEWVPTYLGKIEIWNNNNEDWILKKNIVNF</sequence>
<gene>
    <name evidence="1" type="ORF">DAT561_p1150</name>
</gene>
<reference evidence="1 2" key="1">
    <citation type="submission" date="2018-01" db="EMBL/GenBank/DDBJ databases">
        <title>Whole genome sequence of Melissococcus plutonius DAT561.</title>
        <authorList>
            <person name="Okumura K."/>
            <person name="Takamatsu D."/>
            <person name="Okura M."/>
        </authorList>
    </citation>
    <scope>NUCLEOTIDE SEQUENCE [LARGE SCALE GENOMIC DNA]</scope>
    <source>
        <strain evidence="1 2">DAT561</strain>
        <plasmid evidence="2">pmp1 dat561 dna</plasmid>
    </source>
</reference>
<dbReference type="AlphaFoldDB" id="A0A2Z5Y503"/>
<protein>
    <submittedName>
        <fullName evidence="1">Uncharacterized protein</fullName>
    </submittedName>
</protein>
<proteinExistence type="predicted"/>
<evidence type="ECO:0000313" key="2">
    <source>
        <dbReference type="Proteomes" id="UP000269226"/>
    </source>
</evidence>
<accession>A0A2Z5Y503</accession>
<geneLocation type="plasmid" evidence="2">
    <name>pmp1 dat561 dna</name>
</geneLocation>
<evidence type="ECO:0000313" key="1">
    <source>
        <dbReference type="EMBL" id="BBC61850.1"/>
    </source>
</evidence>
<dbReference type="EMBL" id="AP018493">
    <property type="protein sequence ID" value="BBC61850.1"/>
    <property type="molecule type" value="Genomic_DNA"/>
</dbReference>
<keyword evidence="1" id="KW-0614">Plasmid</keyword>
<name>A0A2Z5Y503_9ENTE</name>